<feature type="signal peptide" evidence="2">
    <location>
        <begin position="1"/>
        <end position="19"/>
    </location>
</feature>
<evidence type="ECO:0000256" key="2">
    <source>
        <dbReference type="SAM" id="SignalP"/>
    </source>
</evidence>
<accession>A0A1H7R0E6</accession>
<organism evidence="3 4">
    <name type="scientific">Aquimarina amphilecti</name>
    <dbReference type="NCBI Taxonomy" id="1038014"/>
    <lineage>
        <taxon>Bacteria</taxon>
        <taxon>Pseudomonadati</taxon>
        <taxon>Bacteroidota</taxon>
        <taxon>Flavobacteriia</taxon>
        <taxon>Flavobacteriales</taxon>
        <taxon>Flavobacteriaceae</taxon>
        <taxon>Aquimarina</taxon>
    </lineage>
</organism>
<dbReference type="OrthoDB" id="637051at2"/>
<keyword evidence="1" id="KW-0175">Coiled coil</keyword>
<keyword evidence="4" id="KW-1185">Reference proteome</keyword>
<feature type="chain" id="PRO_5011760370" evidence="2">
    <location>
        <begin position="20"/>
        <end position="273"/>
    </location>
</feature>
<evidence type="ECO:0000313" key="4">
    <source>
        <dbReference type="Proteomes" id="UP000198521"/>
    </source>
</evidence>
<dbReference type="EMBL" id="FOAB01000004">
    <property type="protein sequence ID" value="SEL53394.1"/>
    <property type="molecule type" value="Genomic_DNA"/>
</dbReference>
<feature type="coiled-coil region" evidence="1">
    <location>
        <begin position="166"/>
        <end position="196"/>
    </location>
</feature>
<proteinExistence type="predicted"/>
<dbReference type="STRING" id="1038014.SAMN04487910_2743"/>
<evidence type="ECO:0000313" key="3">
    <source>
        <dbReference type="EMBL" id="SEL53394.1"/>
    </source>
</evidence>
<name>A0A1H7R0E6_AQUAM</name>
<gene>
    <name evidence="3" type="ORF">SAMN04487910_2743</name>
</gene>
<evidence type="ECO:0000256" key="1">
    <source>
        <dbReference type="SAM" id="Coils"/>
    </source>
</evidence>
<keyword evidence="2" id="KW-0732">Signal</keyword>
<protein>
    <submittedName>
        <fullName evidence="3">Uncharacterized protein</fullName>
    </submittedName>
</protein>
<dbReference type="AlphaFoldDB" id="A0A1H7R0E6"/>
<dbReference type="RefSeq" id="WP_091409395.1">
    <property type="nucleotide sequence ID" value="NZ_FOAB01000004.1"/>
</dbReference>
<reference evidence="3 4" key="1">
    <citation type="submission" date="2016-10" db="EMBL/GenBank/DDBJ databases">
        <authorList>
            <person name="de Groot N.N."/>
        </authorList>
    </citation>
    <scope>NUCLEOTIDE SEQUENCE [LARGE SCALE GENOMIC DNA]</scope>
    <source>
        <strain evidence="3 4">DSM 25232</strain>
    </source>
</reference>
<dbReference type="Proteomes" id="UP000198521">
    <property type="component" value="Unassembled WGS sequence"/>
</dbReference>
<sequence>MSRFLATLILLTFYGIGNAQEFEPLELVQKVFKDKKFARKTNRYSTREYKGHPNANDLPTNTKLKFQLLDKSENTAVINITILDTLGKGIDTYAHLEKGKKWKINALRALAMTGFMEQAMLEMEKMTEEQIDTLIQKDDGTFKSKEDFYRKLENIKLTLALDHTIIEHFEKRREKFEELRNELQNTEFNKEEQSYRKINLGDQIKTDYKRLLINSISTSISCENCFEFIIGGMIDNTVGFFYIPNKQDVPKMNPSRIIMIKEIGNGWYLFKTT</sequence>